<name>A0A3S5CER3_9PLAT</name>
<evidence type="ECO:0000313" key="2">
    <source>
        <dbReference type="Proteomes" id="UP000784294"/>
    </source>
</evidence>
<evidence type="ECO:0000313" key="1">
    <source>
        <dbReference type="EMBL" id="VEL15272.1"/>
    </source>
</evidence>
<proteinExistence type="predicted"/>
<dbReference type="EMBL" id="CAAALY010024012">
    <property type="protein sequence ID" value="VEL15272.1"/>
    <property type="molecule type" value="Genomic_DNA"/>
</dbReference>
<gene>
    <name evidence="1" type="ORF">PXEA_LOCUS8712</name>
</gene>
<accession>A0A3S5CER3</accession>
<dbReference type="AlphaFoldDB" id="A0A3S5CER3"/>
<comment type="caution">
    <text evidence="1">The sequence shown here is derived from an EMBL/GenBank/DDBJ whole genome shotgun (WGS) entry which is preliminary data.</text>
</comment>
<organism evidence="1 2">
    <name type="scientific">Protopolystoma xenopodis</name>
    <dbReference type="NCBI Taxonomy" id="117903"/>
    <lineage>
        <taxon>Eukaryota</taxon>
        <taxon>Metazoa</taxon>
        <taxon>Spiralia</taxon>
        <taxon>Lophotrochozoa</taxon>
        <taxon>Platyhelminthes</taxon>
        <taxon>Monogenea</taxon>
        <taxon>Polyopisthocotylea</taxon>
        <taxon>Polystomatidea</taxon>
        <taxon>Polystomatidae</taxon>
        <taxon>Protopolystoma</taxon>
    </lineage>
</organism>
<sequence length="96" mass="10870">MTPKSVDTACQLPPAKHQIHCLAVSNLAAQETSILVLYYAIFEDLEQMMPMFMLMYMPVPGDFLLPRFQDHDSIVLSLIPTHIVSHSLWLCVPLKS</sequence>
<reference evidence="1" key="1">
    <citation type="submission" date="2018-11" db="EMBL/GenBank/DDBJ databases">
        <authorList>
            <consortium name="Pathogen Informatics"/>
        </authorList>
    </citation>
    <scope>NUCLEOTIDE SEQUENCE</scope>
</reference>
<protein>
    <submittedName>
        <fullName evidence="1">Uncharacterized protein</fullName>
    </submittedName>
</protein>
<dbReference type="Proteomes" id="UP000784294">
    <property type="component" value="Unassembled WGS sequence"/>
</dbReference>
<keyword evidence="2" id="KW-1185">Reference proteome</keyword>